<feature type="region of interest" description="Disordered" evidence="1">
    <location>
        <begin position="138"/>
        <end position="180"/>
    </location>
</feature>
<keyword evidence="3" id="KW-1185">Reference proteome</keyword>
<comment type="caution">
    <text evidence="2">The sequence shown here is derived from an EMBL/GenBank/DDBJ whole genome shotgun (WGS) entry which is preliminary data.</text>
</comment>
<feature type="compositionally biased region" description="Polar residues" evidence="1">
    <location>
        <begin position="281"/>
        <end position="311"/>
    </location>
</feature>
<protein>
    <submittedName>
        <fullName evidence="2">Uncharacterized protein</fullName>
    </submittedName>
</protein>
<accession>A0A7J7NJN9</accession>
<proteinExistence type="predicted"/>
<feature type="compositionally biased region" description="Low complexity" evidence="1">
    <location>
        <begin position="264"/>
        <end position="277"/>
    </location>
</feature>
<dbReference type="PANTHER" id="PTHR10378">
    <property type="entry name" value="LIM DOMAIN-BINDING PROTEIN"/>
    <property type="match status" value="1"/>
</dbReference>
<sequence length="426" mass="45387">MTSKLLLCNSGPYRIIRRYGENAYELDIFGARFHVVNAKLLTQFYGDIPSHPVTPVLDVALTSEIDEILDSRLDAVGYVEFLGWFVTSARQLAKALEVPLVNDLGYTKRYVRCLQISEVVNSMKDLIDYSRETGTGPMASLINFPRRTNTTTGLHTQNQQPEEQQQQPVAQNPNNDQSSVQVNSMQMQIAASNGLPSVNNSLNTASTSTAASTIVGLLHQNSMNSRQENAMNSSTNSPYGGNGIQIPSAGSSSSLPQPQPNPSSPFSSPTPSMSNNPAVTHMNSANSPANISTQQPTQSNEADPNDSQSSVQQILQDLMMNGVGSMGNDMKSINGLSNGIANNNSGLSGFGSMGMGGIGSSATASGIRAAMGNNSMTLNGRSGISSMSQDLSMNNHQQQDLGNRLLSGLGAVNGFNNLPFDWKTSP</sequence>
<feature type="region of interest" description="Disordered" evidence="1">
    <location>
        <begin position="226"/>
        <end position="311"/>
    </location>
</feature>
<feature type="compositionally biased region" description="Polar residues" evidence="1">
    <location>
        <begin position="226"/>
        <end position="239"/>
    </location>
</feature>
<dbReference type="AlphaFoldDB" id="A0A7J7NJN9"/>
<feature type="compositionally biased region" description="Low complexity" evidence="1">
    <location>
        <begin position="245"/>
        <end position="256"/>
    </location>
</feature>
<evidence type="ECO:0000313" key="2">
    <source>
        <dbReference type="EMBL" id="KAF6167172.1"/>
    </source>
</evidence>
<dbReference type="InterPro" id="IPR029005">
    <property type="entry name" value="LIM-bd/SEUSS"/>
</dbReference>
<dbReference type="EMBL" id="JACGCM010000764">
    <property type="protein sequence ID" value="KAF6167172.1"/>
    <property type="molecule type" value="Genomic_DNA"/>
</dbReference>
<reference evidence="2 3" key="1">
    <citation type="journal article" date="2020" name="IScience">
        <title>Genome Sequencing of the Endangered Kingdonia uniflora (Circaeasteraceae, Ranunculales) Reveals Potential Mechanisms of Evolutionary Specialization.</title>
        <authorList>
            <person name="Sun Y."/>
            <person name="Deng T."/>
            <person name="Zhang A."/>
            <person name="Moore M.J."/>
            <person name="Landis J.B."/>
            <person name="Lin N."/>
            <person name="Zhang H."/>
            <person name="Zhang X."/>
            <person name="Huang J."/>
            <person name="Zhang X."/>
            <person name="Sun H."/>
            <person name="Wang H."/>
        </authorList>
    </citation>
    <scope>NUCLEOTIDE SEQUENCE [LARGE SCALE GENOMIC DNA]</scope>
    <source>
        <strain evidence="2">TB1705</strain>
        <tissue evidence="2">Leaf</tissue>
    </source>
</reference>
<feature type="compositionally biased region" description="Polar residues" evidence="1">
    <location>
        <begin position="146"/>
        <end position="156"/>
    </location>
</feature>
<feature type="compositionally biased region" description="Low complexity" evidence="1">
    <location>
        <begin position="157"/>
        <end position="180"/>
    </location>
</feature>
<name>A0A7J7NJN9_9MAGN</name>
<organism evidence="2 3">
    <name type="scientific">Kingdonia uniflora</name>
    <dbReference type="NCBI Taxonomy" id="39325"/>
    <lineage>
        <taxon>Eukaryota</taxon>
        <taxon>Viridiplantae</taxon>
        <taxon>Streptophyta</taxon>
        <taxon>Embryophyta</taxon>
        <taxon>Tracheophyta</taxon>
        <taxon>Spermatophyta</taxon>
        <taxon>Magnoliopsida</taxon>
        <taxon>Ranunculales</taxon>
        <taxon>Circaeasteraceae</taxon>
        <taxon>Kingdonia</taxon>
    </lineage>
</organism>
<evidence type="ECO:0000313" key="3">
    <source>
        <dbReference type="Proteomes" id="UP000541444"/>
    </source>
</evidence>
<evidence type="ECO:0000256" key="1">
    <source>
        <dbReference type="SAM" id="MobiDB-lite"/>
    </source>
</evidence>
<dbReference type="OrthoDB" id="1731046at2759"/>
<dbReference type="Proteomes" id="UP000541444">
    <property type="component" value="Unassembled WGS sequence"/>
</dbReference>
<gene>
    <name evidence="2" type="ORF">GIB67_029810</name>
</gene>
<dbReference type="Pfam" id="PF01803">
    <property type="entry name" value="LIM_bind"/>
    <property type="match status" value="1"/>
</dbReference>